<dbReference type="GO" id="GO:0005634">
    <property type="term" value="C:nucleus"/>
    <property type="evidence" value="ECO:0007669"/>
    <property type="project" value="UniProtKB-SubCell"/>
</dbReference>
<feature type="compositionally biased region" description="Polar residues" evidence="6">
    <location>
        <begin position="610"/>
        <end position="619"/>
    </location>
</feature>
<feature type="compositionally biased region" description="Polar residues" evidence="6">
    <location>
        <begin position="530"/>
        <end position="551"/>
    </location>
</feature>
<keyword evidence="2" id="KW-0805">Transcription regulation</keyword>
<comment type="similarity">
    <text evidence="5">Belongs to the STE12 transcription factor family.</text>
</comment>
<dbReference type="GO" id="GO:1990526">
    <property type="term" value="C:Ste12p-Dig1p-Dig2p complex"/>
    <property type="evidence" value="ECO:0007669"/>
    <property type="project" value="TreeGrafter"/>
</dbReference>
<dbReference type="InterPro" id="IPR052127">
    <property type="entry name" value="STE12_transcription_factor"/>
</dbReference>
<feature type="compositionally biased region" description="Basic and acidic residues" evidence="6">
    <location>
        <begin position="553"/>
        <end position="575"/>
    </location>
</feature>
<keyword evidence="8" id="KW-1185">Reference proteome</keyword>
<dbReference type="PANTHER" id="PTHR47427:SF1">
    <property type="entry name" value="PROTEIN STE12"/>
    <property type="match status" value="1"/>
</dbReference>
<name>K0KRW2_WICCF</name>
<dbReference type="GO" id="GO:2000220">
    <property type="term" value="P:regulation of pseudohyphal growth"/>
    <property type="evidence" value="ECO:0007669"/>
    <property type="project" value="TreeGrafter"/>
</dbReference>
<reference evidence="7 8" key="1">
    <citation type="journal article" date="2012" name="Eukaryot. Cell">
        <title>Draft genome sequence of Wickerhamomyces ciferrii NRRL Y-1031 F-60-10.</title>
        <authorList>
            <person name="Schneider J."/>
            <person name="Andrea H."/>
            <person name="Blom J."/>
            <person name="Jaenicke S."/>
            <person name="Ruckert C."/>
            <person name="Schorsch C."/>
            <person name="Szczepanowski R."/>
            <person name="Farwick M."/>
            <person name="Goesmann A."/>
            <person name="Puhler A."/>
            <person name="Schaffer S."/>
            <person name="Tauch A."/>
            <person name="Kohler T."/>
            <person name="Brinkrolf K."/>
        </authorList>
    </citation>
    <scope>NUCLEOTIDE SEQUENCE [LARGE SCALE GENOMIC DNA]</scope>
    <source>
        <strain evidence="8">ATCC 14091 / BCRC 22168 / CBS 111 / JCM 3599 / NBRC 0793 / NRRL Y-1031 F-60-10</strain>
    </source>
</reference>
<evidence type="ECO:0000256" key="2">
    <source>
        <dbReference type="ARBA" id="ARBA00023015"/>
    </source>
</evidence>
<evidence type="ECO:0000256" key="6">
    <source>
        <dbReference type="SAM" id="MobiDB-lite"/>
    </source>
</evidence>
<dbReference type="eggNOG" id="ENOG502QTVR">
    <property type="taxonomic scope" value="Eukaryota"/>
</dbReference>
<evidence type="ECO:0000256" key="4">
    <source>
        <dbReference type="ARBA" id="ARBA00023242"/>
    </source>
</evidence>
<proteinExistence type="inferred from homology"/>
<evidence type="ECO:0000313" key="7">
    <source>
        <dbReference type="EMBL" id="CCH44069.1"/>
    </source>
</evidence>
<dbReference type="InterPro" id="IPR003120">
    <property type="entry name" value="Ste12"/>
</dbReference>
<evidence type="ECO:0000256" key="5">
    <source>
        <dbReference type="ARBA" id="ARBA00024345"/>
    </source>
</evidence>
<dbReference type="GO" id="GO:0003700">
    <property type="term" value="F:DNA-binding transcription factor activity"/>
    <property type="evidence" value="ECO:0007669"/>
    <property type="project" value="InterPro"/>
</dbReference>
<dbReference type="PANTHER" id="PTHR47427">
    <property type="entry name" value="PROTEIN STE12"/>
    <property type="match status" value="1"/>
</dbReference>
<dbReference type="STRING" id="1206466.K0KRW2"/>
<dbReference type="InParanoid" id="K0KRW2"/>
<dbReference type="Pfam" id="PF02200">
    <property type="entry name" value="STE"/>
    <property type="match status" value="1"/>
</dbReference>
<dbReference type="FunCoup" id="K0KRW2">
    <property type="interactions" value="2444"/>
</dbReference>
<keyword evidence="4" id="KW-0539">Nucleus</keyword>
<protein>
    <submittedName>
        <fullName evidence="7">Transcription factor</fullName>
    </submittedName>
</protein>
<sequence length="654" mass="73958">MSNSKATGSTEAILADHSSIDVSPAQVEENLRLIEDLKFFLATAPANWQKNQIIRRYYLNHDEGFVSCVLWNNLYFITGTDIVRCIVYRFEQFGREITDRKKFEEGIFSDLRSLKCGSDAVLEASKSPFLEFLYKNSCLRTQKKQKVFFWFSVPHDKLFADALERDLKKEIMSQNGTTRSKNEPSLSFQYDDSKPLYEQLVDHLENKKKLYASSDVSSISGDLISDQQLPQSSQTTEIEPSQIEPQTFYIKEEEDNQFNVIREDNDFPLDYFPIHESNEPVMIDPSVFINPPDVYNDQYLIDQTYAKTPYNEVTFDTDDTDDQFIPVSAYRPGLFPPPSHYYNTGVGAPNIPNLPNTNPYGPPPAQPQFITNGQFYDQQEEDGSFNDLSGIPDYPVQGMIPPSTTTNPYYAGYSAPPPPPSVTAAAFAAASAAAAAQHQQYYYDQQQQFAPQFPPQAHYYPRFVDEMNEDGDDELYTGFNGPPPPGQIRSPFSRGFPSFQAAAPPTSASRLRHQQFPPVNNNNNHSNRNKTSGKVSKPGRNSNSNPLSQSGLKKVEQDLQQKGKNSNGKERERESIGSSSRDLDNGATEDDVEYNSLPTPESTAPDPWHNFNSTASINHEQVEKIKLETTEQRDTSELNDFLEDKIYDEGDDKE</sequence>
<dbReference type="EMBL" id="CAIF01000108">
    <property type="protein sequence ID" value="CCH44069.1"/>
    <property type="molecule type" value="Genomic_DNA"/>
</dbReference>
<dbReference type="HOGENOM" id="CLU_419329_0_0_1"/>
<dbReference type="AlphaFoldDB" id="K0KRW2"/>
<keyword evidence="3" id="KW-0804">Transcription</keyword>
<accession>K0KRW2</accession>
<feature type="compositionally biased region" description="Basic and acidic residues" evidence="6">
    <location>
        <begin position="620"/>
        <end position="648"/>
    </location>
</feature>
<gene>
    <name evidence="7" type="ORF">BN7_3628</name>
</gene>
<dbReference type="SMART" id="SM00424">
    <property type="entry name" value="STE"/>
    <property type="match status" value="1"/>
</dbReference>
<evidence type="ECO:0000313" key="8">
    <source>
        <dbReference type="Proteomes" id="UP000009328"/>
    </source>
</evidence>
<dbReference type="GO" id="GO:1990527">
    <property type="term" value="C:Tec1p-Ste12p-Dig1p complex"/>
    <property type="evidence" value="ECO:0007669"/>
    <property type="project" value="TreeGrafter"/>
</dbReference>
<feature type="region of interest" description="Disordered" evidence="6">
    <location>
        <begin position="468"/>
        <end position="654"/>
    </location>
</feature>
<comment type="subcellular location">
    <subcellularLocation>
        <location evidence="1">Nucleus</location>
    </subcellularLocation>
</comment>
<dbReference type="Proteomes" id="UP000009328">
    <property type="component" value="Unassembled WGS sequence"/>
</dbReference>
<comment type="caution">
    <text evidence="7">The sequence shown here is derived from an EMBL/GenBank/DDBJ whole genome shotgun (WGS) entry which is preliminary data.</text>
</comment>
<organism evidence="7 8">
    <name type="scientific">Wickerhamomyces ciferrii (strain ATCC 14091 / BCRC 22168 / CBS 111 / JCM 3599 / NBRC 0793 / NRRL Y-1031 F-60-10)</name>
    <name type="common">Yeast</name>
    <name type="synonym">Pichia ciferrii</name>
    <dbReference type="NCBI Taxonomy" id="1206466"/>
    <lineage>
        <taxon>Eukaryota</taxon>
        <taxon>Fungi</taxon>
        <taxon>Dikarya</taxon>
        <taxon>Ascomycota</taxon>
        <taxon>Saccharomycotina</taxon>
        <taxon>Saccharomycetes</taxon>
        <taxon>Phaffomycetales</taxon>
        <taxon>Wickerhamomycetaceae</taxon>
        <taxon>Wickerhamomyces</taxon>
    </lineage>
</organism>
<evidence type="ECO:0000256" key="3">
    <source>
        <dbReference type="ARBA" id="ARBA00023163"/>
    </source>
</evidence>
<evidence type="ECO:0000256" key="1">
    <source>
        <dbReference type="ARBA" id="ARBA00004123"/>
    </source>
</evidence>